<dbReference type="PANTHER" id="PTHR10210:SF41">
    <property type="entry name" value="RIBOSE-PHOSPHATE PYROPHOSPHOKINASE 1, CHLOROPLASTIC"/>
    <property type="match status" value="1"/>
</dbReference>
<dbReference type="InterPro" id="IPR029099">
    <property type="entry name" value="Pribosyltran_N"/>
</dbReference>
<evidence type="ECO:0000256" key="1">
    <source>
        <dbReference type="ARBA" id="ARBA00022727"/>
    </source>
</evidence>
<sequence>MGMSLDNDILLVSTRSMDEYRERVAYHLRTFPDFYDHNGRDNRDVEIMSQNLRVVTFADGELEVEAPFTVRDKDVFLIAGSSRNQAGINQNECKMELYHAIDCIKRGTPRRITVIEPYFSPSRSDRTTRRNSVGFWVHTKILSNLGADTILTYQLHSDKSKTAIDPTICHMEDIPAVPMMMEYITREIIKSEEYWQQIRSKWVFCSVDAGGEGMARSYAQAFQAPLIIAHKQRDYAHTNTIKQINILSDTDITGRDVWIVDDMIDTGGSIVALITELNRRDVASVNIAAIHPVLSGPAVERLKDLHHSKMLRELLILDTVNLTQDVLDALPFLRVVSSSKQTAEIIMGIHENMSLSPFFDDFSVQKYFRNPPLE</sequence>
<dbReference type="KEGG" id="slr:L21SP2_1793"/>
<dbReference type="CDD" id="cd06223">
    <property type="entry name" value="PRTases_typeI"/>
    <property type="match status" value="1"/>
</dbReference>
<dbReference type="Pfam" id="PF13793">
    <property type="entry name" value="Pribosyltran_N"/>
    <property type="match status" value="1"/>
</dbReference>
<dbReference type="GO" id="GO:0005737">
    <property type="term" value="C:cytoplasm"/>
    <property type="evidence" value="ECO:0007669"/>
    <property type="project" value="TreeGrafter"/>
</dbReference>
<evidence type="ECO:0000256" key="2">
    <source>
        <dbReference type="RuleBase" id="RU004324"/>
    </source>
</evidence>
<evidence type="ECO:0000313" key="5">
    <source>
        <dbReference type="EMBL" id="AHC15170.1"/>
    </source>
</evidence>
<dbReference type="GO" id="GO:0000287">
    <property type="term" value="F:magnesium ion binding"/>
    <property type="evidence" value="ECO:0007669"/>
    <property type="project" value="InterPro"/>
</dbReference>
<dbReference type="PANTHER" id="PTHR10210">
    <property type="entry name" value="RIBOSE-PHOSPHATE DIPHOSPHOKINASE FAMILY MEMBER"/>
    <property type="match status" value="1"/>
</dbReference>
<reference evidence="5 6" key="1">
    <citation type="journal article" date="2015" name="Stand. Genomic Sci.">
        <title>Complete genome sequence and description of Salinispira pacifica gen. nov., sp. nov., a novel spirochaete isolated form a hypersaline microbial mat.</title>
        <authorList>
            <person name="Ben Hania W."/>
            <person name="Joseph M."/>
            <person name="Schumann P."/>
            <person name="Bunk B."/>
            <person name="Fiebig A."/>
            <person name="Sproer C."/>
            <person name="Klenk H.P."/>
            <person name="Fardeau M.L."/>
            <person name="Spring S."/>
        </authorList>
    </citation>
    <scope>NUCLEOTIDE SEQUENCE [LARGE SCALE GENOMIC DNA]</scope>
    <source>
        <strain evidence="5 6">L21-RPul-D2</strain>
    </source>
</reference>
<dbReference type="FunFam" id="3.40.50.2020:FF:000014">
    <property type="entry name" value="Ribose-phosphate pyrophosphokinase 1"/>
    <property type="match status" value="1"/>
</dbReference>
<dbReference type="EMBL" id="CP006939">
    <property type="protein sequence ID" value="AHC15170.1"/>
    <property type="molecule type" value="Genomic_DNA"/>
</dbReference>
<keyword evidence="6" id="KW-1185">Reference proteome</keyword>
<dbReference type="eggNOG" id="COG0462">
    <property type="taxonomic scope" value="Bacteria"/>
</dbReference>
<dbReference type="AlphaFoldDB" id="V5WHS3"/>
<keyword evidence="5" id="KW-0808">Transferase</keyword>
<evidence type="ECO:0000259" key="4">
    <source>
        <dbReference type="Pfam" id="PF13793"/>
    </source>
</evidence>
<dbReference type="GO" id="GO:0006015">
    <property type="term" value="P:5-phosphoribose 1-diphosphate biosynthetic process"/>
    <property type="evidence" value="ECO:0007669"/>
    <property type="project" value="TreeGrafter"/>
</dbReference>
<dbReference type="SMART" id="SM01400">
    <property type="entry name" value="Pribosyltran_N"/>
    <property type="match status" value="1"/>
</dbReference>
<feature type="domain" description="Ribose-phosphate pyrophosphokinase N-terminal" evidence="4">
    <location>
        <begin position="11"/>
        <end position="146"/>
    </location>
</feature>
<dbReference type="InterPro" id="IPR000836">
    <property type="entry name" value="PRTase_dom"/>
</dbReference>
<keyword evidence="1 2" id="KW-0545">Nucleotide biosynthesis</keyword>
<dbReference type="STRING" id="1307761.L21SP2_1793"/>
<dbReference type="PATRIC" id="fig|1307761.3.peg.1787"/>
<dbReference type="Pfam" id="PF00156">
    <property type="entry name" value="Pribosyltran"/>
    <property type="match status" value="1"/>
</dbReference>
<organism evidence="5 6">
    <name type="scientific">Salinispira pacifica</name>
    <dbReference type="NCBI Taxonomy" id="1307761"/>
    <lineage>
        <taxon>Bacteria</taxon>
        <taxon>Pseudomonadati</taxon>
        <taxon>Spirochaetota</taxon>
        <taxon>Spirochaetia</taxon>
        <taxon>Spirochaetales</taxon>
        <taxon>Spirochaetaceae</taxon>
        <taxon>Salinispira</taxon>
    </lineage>
</organism>
<evidence type="ECO:0000259" key="3">
    <source>
        <dbReference type="Pfam" id="PF00156"/>
    </source>
</evidence>
<dbReference type="NCBIfam" id="TIGR01251">
    <property type="entry name" value="ribP_PPkin"/>
    <property type="match status" value="1"/>
</dbReference>
<accession>V5WHS3</accession>
<name>V5WHS3_9SPIO</name>
<dbReference type="GO" id="GO:0016301">
    <property type="term" value="F:kinase activity"/>
    <property type="evidence" value="ECO:0007669"/>
    <property type="project" value="UniProtKB-KW"/>
</dbReference>
<protein>
    <submittedName>
        <fullName evidence="5">Ribose-phosphate pyrophosphokinase</fullName>
        <ecNumber evidence="5">2.7.6.1</ecNumber>
    </submittedName>
</protein>
<proteinExistence type="inferred from homology"/>
<dbReference type="GO" id="GO:0002189">
    <property type="term" value="C:ribose phosphate diphosphokinase complex"/>
    <property type="evidence" value="ECO:0007669"/>
    <property type="project" value="TreeGrafter"/>
</dbReference>
<dbReference type="EC" id="2.7.6.1" evidence="5"/>
<dbReference type="SUPFAM" id="SSF53271">
    <property type="entry name" value="PRTase-like"/>
    <property type="match status" value="2"/>
</dbReference>
<dbReference type="HOGENOM" id="CLU_756345_0_0_12"/>
<dbReference type="Proteomes" id="UP000018680">
    <property type="component" value="Chromosome"/>
</dbReference>
<dbReference type="GO" id="GO:0006164">
    <property type="term" value="P:purine nucleotide biosynthetic process"/>
    <property type="evidence" value="ECO:0007669"/>
    <property type="project" value="TreeGrafter"/>
</dbReference>
<feature type="domain" description="Phosphoribosyltransferase" evidence="3">
    <location>
        <begin position="191"/>
        <end position="303"/>
    </location>
</feature>
<comment type="similarity">
    <text evidence="2">Belongs to the ribose-phosphate pyrophosphokinase family.</text>
</comment>
<evidence type="ECO:0000313" key="6">
    <source>
        <dbReference type="Proteomes" id="UP000018680"/>
    </source>
</evidence>
<keyword evidence="5" id="KW-0418">Kinase</keyword>
<dbReference type="InterPro" id="IPR029057">
    <property type="entry name" value="PRTase-like"/>
</dbReference>
<dbReference type="GO" id="GO:0004749">
    <property type="term" value="F:ribose phosphate diphosphokinase activity"/>
    <property type="evidence" value="ECO:0007669"/>
    <property type="project" value="UniProtKB-EC"/>
</dbReference>
<gene>
    <name evidence="5" type="ORF">L21SP2_1793</name>
</gene>
<dbReference type="InterPro" id="IPR005946">
    <property type="entry name" value="Rib-P_diPkinase"/>
</dbReference>
<dbReference type="Gene3D" id="3.40.50.2020">
    <property type="match status" value="2"/>
</dbReference>